<dbReference type="GO" id="GO:0016805">
    <property type="term" value="F:dipeptidase activity"/>
    <property type="evidence" value="ECO:0007669"/>
    <property type="project" value="InterPro"/>
</dbReference>
<dbReference type="Gene3D" id="3.60.60.10">
    <property type="entry name" value="Penicillin V Acylase, Chain A"/>
    <property type="match status" value="1"/>
</dbReference>
<dbReference type="InterPro" id="IPR005322">
    <property type="entry name" value="Peptidase_C69"/>
</dbReference>
<sequence length="477" mass="52972">MTQSAKRPLSCDNAVALPDVTHSGNLIFGKNSDRPAFECQPVVYGDAKSPPPGATLQLANRTLSQPSETYATLGSAPYWCWGYELGINEHHVVIGNEAVFTKPWKAALDASDRGEPPDKGILGMEYVRLGLERATTAEGAVDVISNLLEEYGQFGSAVAGESLEKGAYDNSYLIADPNEAWVLETAGRRWAAKRISTGSDSISNELSIRHSWTKGSDDLIAHAIAQGWWPEEGDLFDFADAYTDHGTALQVSHIRYKRSQQLLDTFTKDGEFDIEVMQRILRDHYEGTFLDGPKFNATLPDFLTICMHASPAEFTWGDSVSSAVFEVPPNDDGFAKLWWTPGPPCMGVYIPFYIESGTVPPVVSNAGTATRQVVHPTKVSEDEAKEESYWWEFKQLLMAMKGDEYGRDFETNREIVRGRFDKLESKFRDQAVDREEKAREFYDNGQNEAGSEVLASFTEACVSEVRGEIDQLLQMLG</sequence>
<dbReference type="GO" id="GO:0070004">
    <property type="term" value="F:cysteine-type exopeptidase activity"/>
    <property type="evidence" value="ECO:0007669"/>
    <property type="project" value="InterPro"/>
</dbReference>
<evidence type="ECO:0000313" key="2">
    <source>
        <dbReference type="Proteomes" id="UP000186914"/>
    </source>
</evidence>
<keyword evidence="2" id="KW-1185">Reference proteome</keyword>
<proteinExistence type="predicted"/>
<dbReference type="PANTHER" id="PTHR12994">
    <property type="entry name" value="SECERNIN"/>
    <property type="match status" value="1"/>
</dbReference>
<dbReference type="Pfam" id="PF03577">
    <property type="entry name" value="Peptidase_C69"/>
    <property type="match status" value="1"/>
</dbReference>
<dbReference type="AlphaFoldDB" id="A0A1N7F965"/>
<protein>
    <submittedName>
        <fullName evidence="1">Secernin</fullName>
    </submittedName>
</protein>
<dbReference type="OrthoDB" id="350559at2157"/>
<name>A0A1N7F965_9EURY</name>
<gene>
    <name evidence="1" type="ORF">SAMN05421858_4831</name>
</gene>
<dbReference type="GO" id="GO:0006508">
    <property type="term" value="P:proteolysis"/>
    <property type="evidence" value="ECO:0007669"/>
    <property type="project" value="InterPro"/>
</dbReference>
<accession>A0A1N7F965</accession>
<reference evidence="2" key="1">
    <citation type="submission" date="2017-01" db="EMBL/GenBank/DDBJ databases">
        <authorList>
            <person name="Varghese N."/>
            <person name="Submissions S."/>
        </authorList>
    </citation>
    <scope>NUCLEOTIDE SEQUENCE [LARGE SCALE GENOMIC DNA]</scope>
    <source>
        <strain evidence="2">CGMCC 1.7737</strain>
    </source>
</reference>
<organism evidence="1 2">
    <name type="scientific">Haladaptatus litoreus</name>
    <dbReference type="NCBI Taxonomy" id="553468"/>
    <lineage>
        <taxon>Archaea</taxon>
        <taxon>Methanobacteriati</taxon>
        <taxon>Methanobacteriota</taxon>
        <taxon>Stenosarchaea group</taxon>
        <taxon>Halobacteria</taxon>
        <taxon>Halobacteriales</taxon>
        <taxon>Haladaptataceae</taxon>
        <taxon>Haladaptatus</taxon>
    </lineage>
</organism>
<evidence type="ECO:0000313" key="1">
    <source>
        <dbReference type="EMBL" id="SIR96802.1"/>
    </source>
</evidence>
<dbReference type="PANTHER" id="PTHR12994:SF17">
    <property type="entry name" value="LD30995P"/>
    <property type="match status" value="1"/>
</dbReference>
<dbReference type="EMBL" id="FTNO01000008">
    <property type="protein sequence ID" value="SIR96802.1"/>
    <property type="molecule type" value="Genomic_DNA"/>
</dbReference>
<dbReference type="RefSeq" id="WP_076433329.1">
    <property type="nucleotide sequence ID" value="NZ_FTNO01000008.1"/>
</dbReference>
<dbReference type="Proteomes" id="UP000186914">
    <property type="component" value="Unassembled WGS sequence"/>
</dbReference>